<dbReference type="RefSeq" id="WP_262888565.1">
    <property type="nucleotide sequence ID" value="NZ_JABSNO010000021.1"/>
</dbReference>
<keyword evidence="3" id="KW-1185">Reference proteome</keyword>
<sequence>MEFNKKAILNWAFRIVPAFILLETLFFKFSAHPDSVHIFKKL</sequence>
<keyword evidence="1" id="KW-0472">Membrane</keyword>
<keyword evidence="1" id="KW-0812">Transmembrane</keyword>
<evidence type="ECO:0000256" key="1">
    <source>
        <dbReference type="SAM" id="Phobius"/>
    </source>
</evidence>
<gene>
    <name evidence="2" type="ORF">HNQ03_002531</name>
</gene>
<evidence type="ECO:0000313" key="3">
    <source>
        <dbReference type="Proteomes" id="UP000610746"/>
    </source>
</evidence>
<evidence type="ECO:0000313" key="2">
    <source>
        <dbReference type="EMBL" id="NRS93441.1"/>
    </source>
</evidence>
<protein>
    <recommendedName>
        <fullName evidence="4">DoxX-like protein</fullName>
    </recommendedName>
</protein>
<feature type="transmembrane region" description="Helical" evidence="1">
    <location>
        <begin position="12"/>
        <end position="31"/>
    </location>
</feature>
<proteinExistence type="predicted"/>
<keyword evidence="1" id="KW-1133">Transmembrane helix</keyword>
<organism evidence="2 3">
    <name type="scientific">Frigoriflavimonas asaccharolytica</name>
    <dbReference type="NCBI Taxonomy" id="2735899"/>
    <lineage>
        <taxon>Bacteria</taxon>
        <taxon>Pseudomonadati</taxon>
        <taxon>Bacteroidota</taxon>
        <taxon>Flavobacteriia</taxon>
        <taxon>Flavobacteriales</taxon>
        <taxon>Weeksellaceae</taxon>
        <taxon>Frigoriflavimonas</taxon>
    </lineage>
</organism>
<accession>A0A8J8G9M5</accession>
<dbReference type="AlphaFoldDB" id="A0A8J8G9M5"/>
<comment type="caution">
    <text evidence="2">The sequence shown here is derived from an EMBL/GenBank/DDBJ whole genome shotgun (WGS) entry which is preliminary data.</text>
</comment>
<evidence type="ECO:0008006" key="4">
    <source>
        <dbReference type="Google" id="ProtNLM"/>
    </source>
</evidence>
<dbReference type="Proteomes" id="UP000610746">
    <property type="component" value="Unassembled WGS sequence"/>
</dbReference>
<dbReference type="EMBL" id="JABSNO010000021">
    <property type="protein sequence ID" value="NRS93441.1"/>
    <property type="molecule type" value="Genomic_DNA"/>
</dbReference>
<reference evidence="2" key="1">
    <citation type="submission" date="2020-05" db="EMBL/GenBank/DDBJ databases">
        <title>Genomic Encyclopedia of Type Strains, Phase IV (KMG-V): Genome sequencing to study the core and pangenomes of soil and plant-associated prokaryotes.</title>
        <authorList>
            <person name="Whitman W."/>
        </authorList>
    </citation>
    <scope>NUCLEOTIDE SEQUENCE</scope>
    <source>
        <strain evidence="2">16F</strain>
    </source>
</reference>
<name>A0A8J8G9M5_9FLAO</name>